<evidence type="ECO:0000313" key="2">
    <source>
        <dbReference type="EMBL" id="PIW36424.1"/>
    </source>
</evidence>
<feature type="transmembrane region" description="Helical" evidence="1">
    <location>
        <begin position="441"/>
        <end position="462"/>
    </location>
</feature>
<feature type="transmembrane region" description="Helical" evidence="1">
    <location>
        <begin position="91"/>
        <end position="112"/>
    </location>
</feature>
<feature type="transmembrane region" description="Helical" evidence="1">
    <location>
        <begin position="400"/>
        <end position="420"/>
    </location>
</feature>
<feature type="transmembrane region" description="Helical" evidence="1">
    <location>
        <begin position="132"/>
        <end position="153"/>
    </location>
</feature>
<dbReference type="AlphaFoldDB" id="A0A2M7H2L1"/>
<evidence type="ECO:0000256" key="1">
    <source>
        <dbReference type="SAM" id="Phobius"/>
    </source>
</evidence>
<keyword evidence="1" id="KW-1133">Transmembrane helix</keyword>
<feature type="transmembrane region" description="Helical" evidence="1">
    <location>
        <begin position="165"/>
        <end position="188"/>
    </location>
</feature>
<dbReference type="EMBL" id="PFGC01000054">
    <property type="protein sequence ID" value="PIW36424.1"/>
    <property type="molecule type" value="Genomic_DNA"/>
</dbReference>
<comment type="caution">
    <text evidence="2">The sequence shown here is derived from an EMBL/GenBank/DDBJ whole genome shotgun (WGS) entry which is preliminary data.</text>
</comment>
<accession>A0A2M7H2L1</accession>
<feature type="transmembrane region" description="Helical" evidence="1">
    <location>
        <begin position="194"/>
        <end position="217"/>
    </location>
</feature>
<keyword evidence="1" id="KW-0472">Membrane</keyword>
<sequence length="762" mass="85795">MNTLFIATIVSALGNVGLGSYALAKDPQSKTHRFFAAYAFILAVWVAEFYWSIIMPNLWLMRGSIFIAVFEVTALYLFANSFVFEKISRKLEIFLTALCFVVAALTLTPFVFSGSFISGAQLLPSVQWGVVFFALYSIGAVLASWFLFAQCAYKSVGKKRMQCLVLFFGLFFTMGIIVFCNFFSVVLWQTQNFFQLGMISTLLFTSAAFFVMVRYRFMDARMKLTRKVALVGSSALLVTTLLIVIWGAASIGSGDDLNRSIKFVKVILATSIVFDAFVSIWGFAVMRAEPRRRLIFLITFLTIALWEFSMWVDFFVLLEGAAAALSDILTYVLGGLSVVLMLLFVLELTDMWKRYQRVWVPIAVILFLLSIASSIPGVVVSPRVIAGSLPWQIYLTPEPLTYYFYLSLFPPLLFSGFALWKAQSETEGVERTRLRHVSFGVLFATAFALVTNAGIPLVLKYFSFDTALWSSNLFIFQQLVGVIAVSALTFSVAYAMTRYRFFGARFIITRALSYGGVVAGVLIVGVFAVWYISSTVGFNQASSGLLGLAVALLLTIGIFLVNHELRHQIRRLVPEQGYDFSFVEEAPELFDTSTYFTMLRKDISESVVAIIPDATVGLFVYLRPDDRWLPIDKEEWPRLFSDHPMADLVSRMKDAVVADELRDSRWVFENSVNPADATRALKLMEKIGVDIVLPVWWYQEEIRGLIVVKAPKSERRFSLDKIDALKHIAKSFGSKLSIVIAYHYAVKRGERTHVGLDIERKD</sequence>
<feature type="transmembrane region" description="Helical" evidence="1">
    <location>
        <begin position="544"/>
        <end position="561"/>
    </location>
</feature>
<feature type="transmembrane region" description="Helical" evidence="1">
    <location>
        <begin position="35"/>
        <end position="53"/>
    </location>
</feature>
<organism evidence="2 3">
    <name type="scientific">Candidatus Kerfeldbacteria bacterium CG15_BIG_FIL_POST_REV_8_21_14_020_45_12</name>
    <dbReference type="NCBI Taxonomy" id="2014247"/>
    <lineage>
        <taxon>Bacteria</taxon>
        <taxon>Candidatus Kerfeldiibacteriota</taxon>
    </lineage>
</organism>
<feature type="transmembrane region" description="Helical" evidence="1">
    <location>
        <begin position="358"/>
        <end position="380"/>
    </location>
</feature>
<gene>
    <name evidence="2" type="ORF">COW24_05400</name>
</gene>
<feature type="transmembrane region" description="Helical" evidence="1">
    <location>
        <begin position="507"/>
        <end position="532"/>
    </location>
</feature>
<feature type="transmembrane region" description="Helical" evidence="1">
    <location>
        <begin position="59"/>
        <end position="79"/>
    </location>
</feature>
<feature type="transmembrane region" description="Helical" evidence="1">
    <location>
        <begin position="295"/>
        <end position="316"/>
    </location>
</feature>
<reference evidence="2 3" key="1">
    <citation type="submission" date="2017-09" db="EMBL/GenBank/DDBJ databases">
        <title>Depth-based differentiation of microbial function through sediment-hosted aquifers and enrichment of novel symbionts in the deep terrestrial subsurface.</title>
        <authorList>
            <person name="Probst A.J."/>
            <person name="Ladd B."/>
            <person name="Jarett J.K."/>
            <person name="Geller-Mcgrath D.E."/>
            <person name="Sieber C.M."/>
            <person name="Emerson J.B."/>
            <person name="Anantharaman K."/>
            <person name="Thomas B.C."/>
            <person name="Malmstrom R."/>
            <person name="Stieglmeier M."/>
            <person name="Klingl A."/>
            <person name="Woyke T."/>
            <person name="Ryan C.M."/>
            <person name="Banfield J.F."/>
        </authorList>
    </citation>
    <scope>NUCLEOTIDE SEQUENCE [LARGE SCALE GENOMIC DNA]</scope>
    <source>
        <strain evidence="2">CG15_BIG_FIL_POST_REV_8_21_14_020_45_12</strain>
    </source>
</reference>
<evidence type="ECO:0008006" key="4">
    <source>
        <dbReference type="Google" id="ProtNLM"/>
    </source>
</evidence>
<feature type="transmembrane region" description="Helical" evidence="1">
    <location>
        <begin position="263"/>
        <end position="283"/>
    </location>
</feature>
<proteinExistence type="predicted"/>
<evidence type="ECO:0000313" key="3">
    <source>
        <dbReference type="Proteomes" id="UP000230292"/>
    </source>
</evidence>
<feature type="transmembrane region" description="Helical" evidence="1">
    <location>
        <begin position="328"/>
        <end position="346"/>
    </location>
</feature>
<dbReference type="Proteomes" id="UP000230292">
    <property type="component" value="Unassembled WGS sequence"/>
</dbReference>
<keyword evidence="1" id="KW-0812">Transmembrane</keyword>
<feature type="transmembrane region" description="Helical" evidence="1">
    <location>
        <begin position="229"/>
        <end position="251"/>
    </location>
</feature>
<feature type="transmembrane region" description="Helical" evidence="1">
    <location>
        <begin position="474"/>
        <end position="495"/>
    </location>
</feature>
<name>A0A2M7H2L1_9BACT</name>
<feature type="transmembrane region" description="Helical" evidence="1">
    <location>
        <begin position="6"/>
        <end position="23"/>
    </location>
</feature>
<protein>
    <recommendedName>
        <fullName evidence="4">Histidine kinase N-terminal 7TM region domain-containing protein</fullName>
    </recommendedName>
</protein>